<proteinExistence type="predicted"/>
<comment type="caution">
    <text evidence="1">The sequence shown here is derived from an EMBL/GenBank/DDBJ whole genome shotgun (WGS) entry which is preliminary data.</text>
</comment>
<organism evidence="1 2">
    <name type="scientific">Flavobacterium pisciphilum</name>
    <dbReference type="NCBI Taxonomy" id="2893755"/>
    <lineage>
        <taxon>Bacteria</taxon>
        <taxon>Pseudomonadati</taxon>
        <taxon>Bacteroidota</taxon>
        <taxon>Flavobacteriia</taxon>
        <taxon>Flavobacteriales</taxon>
        <taxon>Flavobacteriaceae</taxon>
        <taxon>Flavobacterium</taxon>
    </lineage>
</organism>
<gene>
    <name evidence="1" type="ORF">LNQ49_11285</name>
</gene>
<dbReference type="Proteomes" id="UP001430919">
    <property type="component" value="Unassembled WGS sequence"/>
</dbReference>
<accession>A0ABS8MTR6</accession>
<name>A0ABS8MTR6_9FLAO</name>
<evidence type="ECO:0000313" key="1">
    <source>
        <dbReference type="EMBL" id="MCC9072164.1"/>
    </source>
</evidence>
<evidence type="ECO:0000313" key="2">
    <source>
        <dbReference type="Proteomes" id="UP001430919"/>
    </source>
</evidence>
<dbReference type="RefSeq" id="WP_229988927.1">
    <property type="nucleotide sequence ID" value="NZ_JAJJMO010000001.1"/>
</dbReference>
<keyword evidence="2" id="KW-1185">Reference proteome</keyword>
<protein>
    <submittedName>
        <fullName evidence="1">Uncharacterized protein</fullName>
    </submittedName>
</protein>
<reference evidence="1" key="1">
    <citation type="submission" date="2021-11" db="EMBL/GenBank/DDBJ databases">
        <title>Description of novel Flavobacterium species.</title>
        <authorList>
            <person name="Saticioglu I.B."/>
            <person name="Ay H."/>
            <person name="Altun S."/>
            <person name="Duman M."/>
        </authorList>
    </citation>
    <scope>NUCLEOTIDE SEQUENCE</scope>
    <source>
        <strain evidence="1">F-65</strain>
    </source>
</reference>
<sequence length="226" mass="27275">MEVNNFYTDIINSVKEIFSFLQSEFHFSEFEHQQLAYEIHLVAKNEFVTIDIWFEATPSTPIWAKINDYYIDNLELKNQVIEDYKTELQENYDYLFKQYLKTNKNTFLDKISKKYMINGQRINDKYLKEISNIIQRHSNILSGDIELLKSNTDIIINNNKLIKDNERIEAGIYTIEYQYFSKGEYDMYEEFKKISEIKSYLSERPEIKVYRVLDCYMNEIDLQLLE</sequence>
<dbReference type="EMBL" id="JAJJMO010000001">
    <property type="protein sequence ID" value="MCC9072164.1"/>
    <property type="molecule type" value="Genomic_DNA"/>
</dbReference>